<dbReference type="EMBL" id="UINC01027564">
    <property type="protein sequence ID" value="SVB07018.1"/>
    <property type="molecule type" value="Genomic_DNA"/>
</dbReference>
<keyword evidence="2" id="KW-0238">DNA-binding</keyword>
<evidence type="ECO:0000256" key="3">
    <source>
        <dbReference type="ARBA" id="ARBA00023163"/>
    </source>
</evidence>
<evidence type="ECO:0000313" key="6">
    <source>
        <dbReference type="EMBL" id="SVB07018.1"/>
    </source>
</evidence>
<sequence length="94" mass="10644">VGSIFTVRDISSRKQAEIDLSEIRQVLQNSLTPREKEVLHMMVKGSSTKEIAFDLNINARTVEAHRQKMMAKLNVVNMTMLVSFSVTHKLVTTD</sequence>
<dbReference type="AlphaFoldDB" id="A0A382AZX3"/>
<feature type="non-terminal residue" evidence="6">
    <location>
        <position position="1"/>
    </location>
</feature>
<organism evidence="6">
    <name type="scientific">marine metagenome</name>
    <dbReference type="NCBI Taxonomy" id="408172"/>
    <lineage>
        <taxon>unclassified sequences</taxon>
        <taxon>metagenomes</taxon>
        <taxon>ecological metagenomes</taxon>
    </lineage>
</organism>
<evidence type="ECO:0008006" key="7">
    <source>
        <dbReference type="Google" id="ProtNLM"/>
    </source>
</evidence>
<dbReference type="PANTHER" id="PTHR44688:SF16">
    <property type="entry name" value="DNA-BINDING TRANSCRIPTIONAL ACTIVATOR DEVR_DOSR"/>
    <property type="match status" value="1"/>
</dbReference>
<reference evidence="6" key="1">
    <citation type="submission" date="2018-05" db="EMBL/GenBank/DDBJ databases">
        <authorList>
            <person name="Lanie J.A."/>
            <person name="Ng W.-L."/>
            <person name="Kazmierczak K.M."/>
            <person name="Andrzejewski T.M."/>
            <person name="Davidsen T.M."/>
            <person name="Wayne K.J."/>
            <person name="Tettelin H."/>
            <person name="Glass J.I."/>
            <person name="Rusch D."/>
            <person name="Podicherti R."/>
            <person name="Tsui H.-C.T."/>
            <person name="Winkler M.E."/>
        </authorList>
    </citation>
    <scope>NUCLEOTIDE SEQUENCE</scope>
</reference>
<dbReference type="PROSITE" id="PS50043">
    <property type="entry name" value="HTH_LUXR_2"/>
    <property type="match status" value="1"/>
</dbReference>
<dbReference type="InterPro" id="IPR036388">
    <property type="entry name" value="WH-like_DNA-bd_sf"/>
</dbReference>
<dbReference type="Pfam" id="PF00196">
    <property type="entry name" value="GerE"/>
    <property type="match status" value="1"/>
</dbReference>
<gene>
    <name evidence="6" type="ORF">METZ01_LOCUS159872</name>
</gene>
<dbReference type="CDD" id="cd06170">
    <property type="entry name" value="LuxR_C_like"/>
    <property type="match status" value="1"/>
</dbReference>
<proteinExistence type="predicted"/>
<name>A0A382AZX3_9ZZZZ</name>
<dbReference type="InterPro" id="IPR000792">
    <property type="entry name" value="Tscrpt_reg_LuxR_C"/>
</dbReference>
<evidence type="ECO:0000256" key="1">
    <source>
        <dbReference type="ARBA" id="ARBA00023015"/>
    </source>
</evidence>
<dbReference type="PROSITE" id="PS50113">
    <property type="entry name" value="PAC"/>
    <property type="match status" value="1"/>
</dbReference>
<evidence type="ECO:0000256" key="2">
    <source>
        <dbReference type="ARBA" id="ARBA00023125"/>
    </source>
</evidence>
<evidence type="ECO:0000259" key="4">
    <source>
        <dbReference type="PROSITE" id="PS50043"/>
    </source>
</evidence>
<feature type="domain" description="HTH luxR-type" evidence="4">
    <location>
        <begin position="24"/>
        <end position="89"/>
    </location>
</feature>
<dbReference type="GO" id="GO:0003677">
    <property type="term" value="F:DNA binding"/>
    <property type="evidence" value="ECO:0007669"/>
    <property type="project" value="UniProtKB-KW"/>
</dbReference>
<keyword evidence="1" id="KW-0805">Transcription regulation</keyword>
<dbReference type="GO" id="GO:0006355">
    <property type="term" value="P:regulation of DNA-templated transcription"/>
    <property type="evidence" value="ECO:0007669"/>
    <property type="project" value="InterPro"/>
</dbReference>
<dbReference type="SUPFAM" id="SSF46894">
    <property type="entry name" value="C-terminal effector domain of the bipartite response regulators"/>
    <property type="match status" value="1"/>
</dbReference>
<dbReference type="InterPro" id="IPR016032">
    <property type="entry name" value="Sig_transdc_resp-reg_C-effctor"/>
</dbReference>
<dbReference type="PRINTS" id="PR00038">
    <property type="entry name" value="HTHLUXR"/>
</dbReference>
<feature type="domain" description="PAC" evidence="5">
    <location>
        <begin position="1"/>
        <end position="22"/>
    </location>
</feature>
<dbReference type="PANTHER" id="PTHR44688">
    <property type="entry name" value="DNA-BINDING TRANSCRIPTIONAL ACTIVATOR DEVR_DOSR"/>
    <property type="match status" value="1"/>
</dbReference>
<evidence type="ECO:0000259" key="5">
    <source>
        <dbReference type="PROSITE" id="PS50113"/>
    </source>
</evidence>
<dbReference type="Gene3D" id="1.10.10.10">
    <property type="entry name" value="Winged helix-like DNA-binding domain superfamily/Winged helix DNA-binding domain"/>
    <property type="match status" value="1"/>
</dbReference>
<dbReference type="InterPro" id="IPR000700">
    <property type="entry name" value="PAS-assoc_C"/>
</dbReference>
<dbReference type="SMART" id="SM00421">
    <property type="entry name" value="HTH_LUXR"/>
    <property type="match status" value="1"/>
</dbReference>
<keyword evidence="3" id="KW-0804">Transcription</keyword>
<accession>A0A382AZX3</accession>
<protein>
    <recommendedName>
        <fullName evidence="7">HTH luxR-type domain-containing protein</fullName>
    </recommendedName>
</protein>